<dbReference type="Proteomes" id="UP000037175">
    <property type="component" value="Unassembled WGS sequence"/>
</dbReference>
<evidence type="ECO:0000313" key="1">
    <source>
        <dbReference type="EMBL" id="KNZ69282.1"/>
    </source>
</evidence>
<evidence type="ECO:0000313" key="2">
    <source>
        <dbReference type="Proteomes" id="UP000037175"/>
    </source>
</evidence>
<name>A0A0L6W125_9FIRM</name>
<proteinExistence type="predicted"/>
<dbReference type="AlphaFoldDB" id="A0A0L6W125"/>
<keyword evidence="2" id="KW-1185">Reference proteome</keyword>
<organism evidence="1 2">
    <name type="scientific">Thermincola ferriacetica</name>
    <dbReference type="NCBI Taxonomy" id="281456"/>
    <lineage>
        <taxon>Bacteria</taxon>
        <taxon>Bacillati</taxon>
        <taxon>Bacillota</taxon>
        <taxon>Clostridia</taxon>
        <taxon>Eubacteriales</taxon>
        <taxon>Thermincolaceae</taxon>
        <taxon>Thermincola</taxon>
    </lineage>
</organism>
<protein>
    <submittedName>
        <fullName evidence="1">Uncharacterized protein</fullName>
    </submittedName>
</protein>
<sequence>MTKKNSFIYIIIVFLLPVLVAAGCGSKESSMGTVVADGIPPEIAKVAVGVLDAYMSADWAALYDYIHVDIQGTVTKEDFIRLRTEARNRIKLKYQGYRIEKLKFIKTWRDPANQELLFNNVAEITYTVTVEGSKGIQEIKSNLYLAKGPDGKWAYLWPKN</sequence>
<accession>A0A0L6W125</accession>
<reference evidence="2" key="1">
    <citation type="submission" date="2015-07" db="EMBL/GenBank/DDBJ databases">
        <title>Complete Genome of Thermincola ferriacetica strain Z-0001T.</title>
        <authorList>
            <person name="Lusk B."/>
            <person name="Badalamenti J.P."/>
            <person name="Parameswaran P."/>
            <person name="Bond D.R."/>
            <person name="Torres C.I."/>
        </authorList>
    </citation>
    <scope>NUCLEOTIDE SEQUENCE [LARGE SCALE GENOMIC DNA]</scope>
    <source>
        <strain evidence="2">Z-0001</strain>
    </source>
</reference>
<dbReference type="PROSITE" id="PS51257">
    <property type="entry name" value="PROKAR_LIPOPROTEIN"/>
    <property type="match status" value="1"/>
</dbReference>
<dbReference type="RefSeq" id="WP_052218263.1">
    <property type="nucleotide sequence ID" value="NZ_LGTE01000014.1"/>
</dbReference>
<comment type="caution">
    <text evidence="1">The sequence shown here is derived from an EMBL/GenBank/DDBJ whole genome shotgun (WGS) entry which is preliminary data.</text>
</comment>
<gene>
    <name evidence="1" type="ORF">Tfer_2079</name>
</gene>
<dbReference type="EMBL" id="LGTE01000014">
    <property type="protein sequence ID" value="KNZ69282.1"/>
    <property type="molecule type" value="Genomic_DNA"/>
</dbReference>